<organism evidence="8 9">
    <name type="scientific">Phyllobacterium endophyticum</name>
    <dbReference type="NCBI Taxonomy" id="1149773"/>
    <lineage>
        <taxon>Bacteria</taxon>
        <taxon>Pseudomonadati</taxon>
        <taxon>Pseudomonadota</taxon>
        <taxon>Alphaproteobacteria</taxon>
        <taxon>Hyphomicrobiales</taxon>
        <taxon>Phyllobacteriaceae</taxon>
        <taxon>Phyllobacterium</taxon>
    </lineage>
</organism>
<evidence type="ECO:0000256" key="4">
    <source>
        <dbReference type="ARBA" id="ARBA00022989"/>
    </source>
</evidence>
<dbReference type="InterPro" id="IPR032816">
    <property type="entry name" value="VTT_dom"/>
</dbReference>
<dbReference type="AlphaFoldDB" id="A0A2P7AMX9"/>
<feature type="transmembrane region" description="Helical" evidence="6">
    <location>
        <begin position="49"/>
        <end position="71"/>
    </location>
</feature>
<dbReference type="Proteomes" id="UP000241158">
    <property type="component" value="Unassembled WGS sequence"/>
</dbReference>
<keyword evidence="3 6" id="KW-0812">Transmembrane</keyword>
<dbReference type="OrthoDB" id="9813426at2"/>
<reference evidence="9" key="1">
    <citation type="submission" date="2017-11" db="EMBL/GenBank/DDBJ databases">
        <authorList>
            <person name="Kuznetsova I."/>
            <person name="Sazanova A."/>
            <person name="Chirak E."/>
            <person name="Safronova V."/>
            <person name="Willems A."/>
        </authorList>
    </citation>
    <scope>NUCLEOTIDE SEQUENCE [LARGE SCALE GENOMIC DNA]</scope>
    <source>
        <strain evidence="9">PEPV15</strain>
    </source>
</reference>
<evidence type="ECO:0000259" key="7">
    <source>
        <dbReference type="Pfam" id="PF09335"/>
    </source>
</evidence>
<comment type="caution">
    <text evidence="8">The sequence shown here is derived from an EMBL/GenBank/DDBJ whole genome shotgun (WGS) entry which is preliminary data.</text>
</comment>
<evidence type="ECO:0000313" key="8">
    <source>
        <dbReference type="EMBL" id="PSH55545.1"/>
    </source>
</evidence>
<feature type="transmembrane region" description="Helical" evidence="6">
    <location>
        <begin position="135"/>
        <end position="157"/>
    </location>
</feature>
<dbReference type="PANTHER" id="PTHR42709:SF6">
    <property type="entry name" value="UNDECAPRENYL PHOSPHATE TRANSPORTER A"/>
    <property type="match status" value="1"/>
</dbReference>
<keyword evidence="9" id="KW-1185">Reference proteome</keyword>
<evidence type="ECO:0000256" key="2">
    <source>
        <dbReference type="ARBA" id="ARBA00022475"/>
    </source>
</evidence>
<evidence type="ECO:0000313" key="9">
    <source>
        <dbReference type="Proteomes" id="UP000241158"/>
    </source>
</evidence>
<protein>
    <submittedName>
        <fullName evidence="8">DedA family protein</fullName>
    </submittedName>
</protein>
<dbReference type="GO" id="GO:0005886">
    <property type="term" value="C:plasma membrane"/>
    <property type="evidence" value="ECO:0007669"/>
    <property type="project" value="UniProtKB-SubCell"/>
</dbReference>
<evidence type="ECO:0000256" key="5">
    <source>
        <dbReference type="ARBA" id="ARBA00023136"/>
    </source>
</evidence>
<feature type="transmembrane region" description="Helical" evidence="6">
    <location>
        <begin position="12"/>
        <end position="29"/>
    </location>
</feature>
<dbReference type="InterPro" id="IPR051311">
    <property type="entry name" value="DedA_domain"/>
</dbReference>
<keyword evidence="2" id="KW-1003">Cell membrane</keyword>
<dbReference type="PANTHER" id="PTHR42709">
    <property type="entry name" value="ALKALINE PHOSPHATASE LIKE PROTEIN"/>
    <property type="match status" value="1"/>
</dbReference>
<dbReference type="Pfam" id="PF09335">
    <property type="entry name" value="VTT_dom"/>
    <property type="match status" value="1"/>
</dbReference>
<accession>A0A2P7AMX9</accession>
<evidence type="ECO:0000256" key="6">
    <source>
        <dbReference type="SAM" id="Phobius"/>
    </source>
</evidence>
<proteinExistence type="predicted"/>
<name>A0A2P7AMX9_9HYPH</name>
<keyword evidence="4 6" id="KW-1133">Transmembrane helix</keyword>
<feature type="domain" description="VTT" evidence="7">
    <location>
        <begin position="29"/>
        <end position="152"/>
    </location>
</feature>
<keyword evidence="5 6" id="KW-0472">Membrane</keyword>
<sequence length="166" mass="18389">MTFLEPYIQQYGLYAIFAIIYLESFGAPLPGESVLIASSLLAIRGDLAVGDLFFAVWAAAVLGDSTGYAIGRFGGRPLLRRYGWLIKLTPERLEKLEELFRRRGPIIVFGARFVVVLRQLNGLVAGSVGMAWHSFVFANILGAALWAAVWSVGPYFFRGLFHTLWG</sequence>
<dbReference type="EMBL" id="PGGN01000005">
    <property type="protein sequence ID" value="PSH55545.1"/>
    <property type="molecule type" value="Genomic_DNA"/>
</dbReference>
<comment type="subcellular location">
    <subcellularLocation>
        <location evidence="1">Cell membrane</location>
        <topology evidence="1">Multi-pass membrane protein</topology>
    </subcellularLocation>
</comment>
<evidence type="ECO:0000256" key="3">
    <source>
        <dbReference type="ARBA" id="ARBA00022692"/>
    </source>
</evidence>
<evidence type="ECO:0000256" key="1">
    <source>
        <dbReference type="ARBA" id="ARBA00004651"/>
    </source>
</evidence>
<dbReference type="RefSeq" id="WP_106718981.1">
    <property type="nucleotide sequence ID" value="NZ_JACHXT010000005.1"/>
</dbReference>
<gene>
    <name evidence="8" type="ORF">CU100_22495</name>
</gene>